<accession>A0A2Y9U0W6</accession>
<dbReference type="Pfam" id="PF05229">
    <property type="entry name" value="SCPU"/>
    <property type="match status" value="2"/>
</dbReference>
<dbReference type="Proteomes" id="UP000244908">
    <property type="component" value="Chromosome"/>
</dbReference>
<gene>
    <name evidence="2" type="ORF">HYN51_14925</name>
</gene>
<dbReference type="AlphaFoldDB" id="A0A2Y9U0W6"/>
<dbReference type="PANTHER" id="PTHR37089:SF1">
    <property type="entry name" value="MEMBRANE PROTEIN"/>
    <property type="match status" value="1"/>
</dbReference>
<dbReference type="KEGG" id="lpv:HYN51_14925"/>
<keyword evidence="3" id="KW-1185">Reference proteome</keyword>
<reference evidence="2 3" key="1">
    <citation type="journal article" date="2019" name="Int. J. Syst. Evol. Microbiol.">
        <title>Limnobaculum parvum gen. nov., sp. nov., isolated from a freshwater lake.</title>
        <authorList>
            <person name="Baek C."/>
            <person name="Shin S.K."/>
            <person name="Yi H."/>
        </authorList>
    </citation>
    <scope>NUCLEOTIDE SEQUENCE [LARGE SCALE GENOMIC DNA]</scope>
    <source>
        <strain evidence="2 3">HYN0051</strain>
    </source>
</reference>
<protein>
    <submittedName>
        <fullName evidence="2">Spore coat U domain-containing protein</fullName>
    </submittedName>
</protein>
<dbReference type="OrthoDB" id="8901110at2"/>
<dbReference type="SMART" id="SM00972">
    <property type="entry name" value="SCPU"/>
    <property type="match status" value="2"/>
</dbReference>
<sequence length="359" mass="38735">MLRSLYVTNTRAQRGHYAKYTGVFRRRKTMKNIRSQRGSSALTHHIILCICLFVLLMVSPVQAATCRITASPTAEDLGTTSSFNVNSANGLSTSGPGGVSCSGLSIDLLSGSVLTGTLKTTTNNMNLVNTQIPGAKIPYTLYADNTTSYPFIKDQSVNYGAGGLNILNLLVVGLGGSTTIYTKTTPQQNIPAGTYTDTVTIYWYSKMCLANLLGACISLSLPDEGTSTIQIKLIVTKDCQINTTTDINFGSSAFVDQFPAKTNNTVTLTCSAQTPYKTYFSNGDNYSDPWRQMKGSGSNFLQYNIYYPDNTTVWNSLSKLSGSGNGMSQSLTYSAIVNPNQPAQPAGSYSDTVQFVVEY</sequence>
<evidence type="ECO:0000259" key="1">
    <source>
        <dbReference type="Pfam" id="PF05229"/>
    </source>
</evidence>
<evidence type="ECO:0000313" key="3">
    <source>
        <dbReference type="Proteomes" id="UP000244908"/>
    </source>
</evidence>
<proteinExistence type="predicted"/>
<feature type="domain" description="Spore coat protein U/FanG" evidence="1">
    <location>
        <begin position="55"/>
        <end position="201"/>
    </location>
</feature>
<evidence type="ECO:0000313" key="2">
    <source>
        <dbReference type="EMBL" id="AWH89718.1"/>
    </source>
</evidence>
<organism evidence="2 3">
    <name type="scientific">Limnobaculum parvum</name>
    <dbReference type="NCBI Taxonomy" id="2172103"/>
    <lineage>
        <taxon>Bacteria</taxon>
        <taxon>Pseudomonadati</taxon>
        <taxon>Pseudomonadota</taxon>
        <taxon>Gammaproteobacteria</taxon>
        <taxon>Enterobacterales</taxon>
        <taxon>Budviciaceae</taxon>
        <taxon>Limnobaculum</taxon>
    </lineage>
</organism>
<dbReference type="InterPro" id="IPR007893">
    <property type="entry name" value="Spore_coat_U/FanG"/>
</dbReference>
<name>A0A2Y9U0W6_9GAMM</name>
<dbReference type="EMBL" id="CP029185">
    <property type="protein sequence ID" value="AWH89718.1"/>
    <property type="molecule type" value="Genomic_DNA"/>
</dbReference>
<feature type="domain" description="Spore coat protein U/FanG" evidence="1">
    <location>
        <begin position="226"/>
        <end position="354"/>
    </location>
</feature>
<dbReference type="InterPro" id="IPR053167">
    <property type="entry name" value="Spore_coat_component"/>
</dbReference>
<dbReference type="PANTHER" id="PTHR37089">
    <property type="entry name" value="PROTEIN U-RELATED"/>
    <property type="match status" value="1"/>
</dbReference>